<keyword evidence="2" id="KW-0547">Nucleotide-binding</keyword>
<dbReference type="InterPro" id="IPR024757">
    <property type="entry name" value="FtsZ_C"/>
</dbReference>
<dbReference type="GO" id="GO:0032153">
    <property type="term" value="C:cell division site"/>
    <property type="evidence" value="ECO:0007669"/>
    <property type="project" value="TreeGrafter"/>
</dbReference>
<dbReference type="SMART" id="SM00865">
    <property type="entry name" value="Tubulin_C"/>
    <property type="match status" value="1"/>
</dbReference>
<dbReference type="InterPro" id="IPR036525">
    <property type="entry name" value="Tubulin/FtsZ_GTPase_sf"/>
</dbReference>
<dbReference type="InterPro" id="IPR045061">
    <property type="entry name" value="FtsZ/CetZ"/>
</dbReference>
<dbReference type="SUPFAM" id="SSF55307">
    <property type="entry name" value="Tubulin C-terminal domain-like"/>
    <property type="match status" value="1"/>
</dbReference>
<dbReference type="GO" id="GO:0005874">
    <property type="term" value="C:microtubule"/>
    <property type="evidence" value="ECO:0007669"/>
    <property type="project" value="InterPro"/>
</dbReference>
<dbReference type="Gene3D" id="3.30.1330.20">
    <property type="entry name" value="Tubulin/FtsZ, C-terminal domain"/>
    <property type="match status" value="1"/>
</dbReference>
<sequence length="431" mass="45590">MAMLRPLTNPNDLLSLSCSSAFHHNALTTSLFLNPRTTTIPPQRRRFASPRCSYAYVDNAKIKVVGIGGGGNNAVNRMIGSGLQGVDFYAINTDAQALLNSTAENPIKIGEVLTRGLEIEGWFLIQSTGRDTGTGGNPLLGEQAAEESREAIAEALKGSDMVFITAGMGGGTGSGAAPVVAQISKEAGYLTVGVVTYPFSFEGRKRSLQAGAFEAIERLQKNVDTLIVIPNDRLLDIADEQMPLQDAFRLADDVLRQGVQGISDIITVPGLVNVDFADVKAVMKDSGTAMLGVGVSSGKNRAEEAAEQATLAPLIGSSIQSATGVVYNITGGKDITLQEVNRVSQVVTSLADPSANIIFGAVVDDRYTGEIHVTIIATGFSQSFQKKLLTDPRAAKLLDKMADGQQSKAVPSSLKASNTIESKPSPRKLFF</sequence>
<dbReference type="GO" id="GO:0051301">
    <property type="term" value="P:cell division"/>
    <property type="evidence" value="ECO:0007669"/>
    <property type="project" value="TreeGrafter"/>
</dbReference>
<proteinExistence type="inferred from homology"/>
<comment type="similarity">
    <text evidence="1">Belongs to the FtsZ family.</text>
</comment>
<dbReference type="GO" id="GO:0003924">
    <property type="term" value="F:GTPase activity"/>
    <property type="evidence" value="ECO:0007669"/>
    <property type="project" value="InterPro"/>
</dbReference>
<dbReference type="Pfam" id="PF00091">
    <property type="entry name" value="Tubulin"/>
    <property type="match status" value="1"/>
</dbReference>
<keyword evidence="8" id="KW-1185">Reference proteome</keyword>
<dbReference type="PRINTS" id="PR00423">
    <property type="entry name" value="CELLDVISFTSZ"/>
</dbReference>
<dbReference type="PANTHER" id="PTHR30314:SF12">
    <property type="entry name" value="CELL DIVISION PROTEIN FTSZ HOMOLOG 1, CHLOROPLASTIC"/>
    <property type="match status" value="1"/>
</dbReference>
<dbReference type="InterPro" id="IPR000158">
    <property type="entry name" value="Cell_div_FtsZ"/>
</dbReference>
<dbReference type="FunFam" id="3.30.1330.20:FF:000012">
    <property type="entry name" value="Cell division protein FtsZ 1, chloroplastic"/>
    <property type="match status" value="1"/>
</dbReference>
<reference evidence="7 8" key="1">
    <citation type="journal article" date="2023" name="Life. Sci Alliance">
        <title>Evolutionary insights into 3D genome organization and epigenetic landscape of Vigna mungo.</title>
        <authorList>
            <person name="Junaid A."/>
            <person name="Singh B."/>
            <person name="Bhatia S."/>
        </authorList>
    </citation>
    <scope>NUCLEOTIDE SEQUENCE [LARGE SCALE GENOMIC DNA]</scope>
    <source>
        <strain evidence="7">Urdbean</strain>
    </source>
</reference>
<feature type="compositionally biased region" description="Polar residues" evidence="4">
    <location>
        <begin position="408"/>
        <end position="422"/>
    </location>
</feature>
<dbReference type="PROSITE" id="PS01135">
    <property type="entry name" value="FTSZ_2"/>
    <property type="match status" value="1"/>
</dbReference>
<dbReference type="GO" id="GO:0005525">
    <property type="term" value="F:GTP binding"/>
    <property type="evidence" value="ECO:0007669"/>
    <property type="project" value="UniProtKB-KW"/>
</dbReference>
<dbReference type="InterPro" id="IPR017975">
    <property type="entry name" value="Tubulin_CS"/>
</dbReference>
<dbReference type="FunFam" id="3.40.50.1440:FF:000001">
    <property type="entry name" value="Cell division protein FtsZ"/>
    <property type="match status" value="1"/>
</dbReference>
<feature type="domain" description="Tubulin/FtsZ 2-layer sandwich" evidence="6">
    <location>
        <begin position="272"/>
        <end position="389"/>
    </location>
</feature>
<evidence type="ECO:0000313" key="8">
    <source>
        <dbReference type="Proteomes" id="UP001374535"/>
    </source>
</evidence>
<dbReference type="InterPro" id="IPR020805">
    <property type="entry name" value="Cell_div_FtsZ_CS"/>
</dbReference>
<evidence type="ECO:0000259" key="6">
    <source>
        <dbReference type="SMART" id="SM00865"/>
    </source>
</evidence>
<keyword evidence="3" id="KW-0342">GTP-binding</keyword>
<dbReference type="EMBL" id="CP144690">
    <property type="protein sequence ID" value="WVY90501.1"/>
    <property type="molecule type" value="Genomic_DNA"/>
</dbReference>
<feature type="region of interest" description="Disordered" evidence="4">
    <location>
        <begin position="408"/>
        <end position="431"/>
    </location>
</feature>
<name>A0AAQ3MGH8_VIGMU</name>
<organism evidence="7 8">
    <name type="scientific">Vigna mungo</name>
    <name type="common">Black gram</name>
    <name type="synonym">Phaseolus mungo</name>
    <dbReference type="NCBI Taxonomy" id="3915"/>
    <lineage>
        <taxon>Eukaryota</taxon>
        <taxon>Viridiplantae</taxon>
        <taxon>Streptophyta</taxon>
        <taxon>Embryophyta</taxon>
        <taxon>Tracheophyta</taxon>
        <taxon>Spermatophyta</taxon>
        <taxon>Magnoliopsida</taxon>
        <taxon>eudicotyledons</taxon>
        <taxon>Gunneridae</taxon>
        <taxon>Pentapetalae</taxon>
        <taxon>rosids</taxon>
        <taxon>fabids</taxon>
        <taxon>Fabales</taxon>
        <taxon>Fabaceae</taxon>
        <taxon>Papilionoideae</taxon>
        <taxon>50 kb inversion clade</taxon>
        <taxon>NPAAA clade</taxon>
        <taxon>indigoferoid/millettioid clade</taxon>
        <taxon>Phaseoleae</taxon>
        <taxon>Vigna</taxon>
    </lineage>
</organism>
<dbReference type="GO" id="GO:0009507">
    <property type="term" value="C:chloroplast"/>
    <property type="evidence" value="ECO:0007669"/>
    <property type="project" value="TreeGrafter"/>
</dbReference>
<gene>
    <name evidence="7" type="ORF">V8G54_036015</name>
</gene>
<dbReference type="NCBIfam" id="TIGR00065">
    <property type="entry name" value="ftsZ"/>
    <property type="match status" value="1"/>
</dbReference>
<dbReference type="SUPFAM" id="SSF52490">
    <property type="entry name" value="Tubulin nucleotide-binding domain-like"/>
    <property type="match status" value="1"/>
</dbReference>
<dbReference type="Pfam" id="PF12327">
    <property type="entry name" value="FtsZ_C"/>
    <property type="match status" value="1"/>
</dbReference>
<dbReference type="Proteomes" id="UP001374535">
    <property type="component" value="Chromosome 11"/>
</dbReference>
<dbReference type="PANTHER" id="PTHR30314">
    <property type="entry name" value="CELL DIVISION PROTEIN FTSZ-RELATED"/>
    <property type="match status" value="1"/>
</dbReference>
<dbReference type="InterPro" id="IPR018316">
    <property type="entry name" value="Tubulin/FtsZ_2-layer-sand-dom"/>
</dbReference>
<evidence type="ECO:0000313" key="7">
    <source>
        <dbReference type="EMBL" id="WVY90501.1"/>
    </source>
</evidence>
<dbReference type="PROSITE" id="PS00227">
    <property type="entry name" value="TUBULIN"/>
    <property type="match status" value="1"/>
</dbReference>
<dbReference type="GO" id="GO:0007017">
    <property type="term" value="P:microtubule-based process"/>
    <property type="evidence" value="ECO:0007669"/>
    <property type="project" value="InterPro"/>
</dbReference>
<dbReference type="HAMAP" id="MF_00909">
    <property type="entry name" value="FtsZ"/>
    <property type="match status" value="1"/>
</dbReference>
<dbReference type="InterPro" id="IPR003008">
    <property type="entry name" value="Tubulin_FtsZ_GTPase"/>
</dbReference>
<dbReference type="Gene3D" id="3.40.50.1440">
    <property type="entry name" value="Tubulin/FtsZ, GTPase domain"/>
    <property type="match status" value="1"/>
</dbReference>
<dbReference type="GO" id="GO:0010020">
    <property type="term" value="P:chloroplast fission"/>
    <property type="evidence" value="ECO:0007669"/>
    <property type="project" value="TreeGrafter"/>
</dbReference>
<evidence type="ECO:0000256" key="3">
    <source>
        <dbReference type="ARBA" id="ARBA00023134"/>
    </source>
</evidence>
<evidence type="ECO:0000256" key="4">
    <source>
        <dbReference type="SAM" id="MobiDB-lite"/>
    </source>
</evidence>
<protein>
    <submittedName>
        <fullName evidence="7">Uncharacterized protein</fullName>
    </submittedName>
</protein>
<dbReference type="InterPro" id="IPR037103">
    <property type="entry name" value="Tubulin/FtsZ-like_C"/>
</dbReference>
<feature type="domain" description="Tubulin/FtsZ GTPase" evidence="5">
    <location>
        <begin position="61"/>
        <end position="270"/>
    </location>
</feature>
<dbReference type="InterPro" id="IPR008280">
    <property type="entry name" value="Tub_FtsZ_C"/>
</dbReference>
<evidence type="ECO:0000256" key="1">
    <source>
        <dbReference type="ARBA" id="ARBA00009690"/>
    </source>
</evidence>
<dbReference type="AlphaFoldDB" id="A0AAQ3MGH8"/>
<evidence type="ECO:0000256" key="2">
    <source>
        <dbReference type="ARBA" id="ARBA00022741"/>
    </source>
</evidence>
<accession>A0AAQ3MGH8</accession>
<dbReference type="SMART" id="SM00864">
    <property type="entry name" value="Tubulin"/>
    <property type="match status" value="1"/>
</dbReference>
<dbReference type="CDD" id="cd02201">
    <property type="entry name" value="FtsZ_type1"/>
    <property type="match status" value="1"/>
</dbReference>
<evidence type="ECO:0000259" key="5">
    <source>
        <dbReference type="SMART" id="SM00864"/>
    </source>
</evidence>